<feature type="binding site" evidence="7">
    <location>
        <position position="251"/>
    </location>
    <ligand>
        <name>FMN</name>
        <dbReference type="ChEBI" id="CHEBI:58210"/>
    </ligand>
</feature>
<keyword evidence="2 7" id="KW-0285">Flavoprotein</keyword>
<dbReference type="InterPro" id="IPR000262">
    <property type="entry name" value="FMN-dep_DH"/>
</dbReference>
<dbReference type="Pfam" id="PF01070">
    <property type="entry name" value="FMN_dh"/>
    <property type="match status" value="1"/>
</dbReference>
<dbReference type="PANTHER" id="PTHR10578">
    <property type="entry name" value="S -2-HYDROXY-ACID OXIDASE-RELATED"/>
    <property type="match status" value="1"/>
</dbReference>
<evidence type="ECO:0000256" key="4">
    <source>
        <dbReference type="ARBA" id="ARBA00023002"/>
    </source>
</evidence>
<dbReference type="GO" id="GO:0010181">
    <property type="term" value="F:FMN binding"/>
    <property type="evidence" value="ECO:0007669"/>
    <property type="project" value="InterPro"/>
</dbReference>
<evidence type="ECO:0000256" key="7">
    <source>
        <dbReference type="PIRSR" id="PIRSR000138-2"/>
    </source>
</evidence>
<name>A0AA44IZG4_9HYPH</name>
<dbReference type="Gene3D" id="3.20.20.70">
    <property type="entry name" value="Aldolase class I"/>
    <property type="match status" value="1"/>
</dbReference>
<dbReference type="GO" id="GO:0009060">
    <property type="term" value="P:aerobic respiration"/>
    <property type="evidence" value="ECO:0007669"/>
    <property type="project" value="TreeGrafter"/>
</dbReference>
<dbReference type="InterPro" id="IPR013785">
    <property type="entry name" value="Aldolase_TIM"/>
</dbReference>
<feature type="binding site" evidence="7">
    <location>
        <position position="164"/>
    </location>
    <ligand>
        <name>glyoxylate</name>
        <dbReference type="ChEBI" id="CHEBI:36655"/>
    </ligand>
</feature>
<feature type="domain" description="FMN hydroxy acid dehydrogenase" evidence="8">
    <location>
        <begin position="1"/>
        <end position="380"/>
    </location>
</feature>
<evidence type="ECO:0000313" key="10">
    <source>
        <dbReference type="Proteomes" id="UP001155820"/>
    </source>
</evidence>
<dbReference type="PROSITE" id="PS00557">
    <property type="entry name" value="FMN_HYDROXY_ACID_DH_1"/>
    <property type="match status" value="1"/>
</dbReference>
<evidence type="ECO:0000256" key="2">
    <source>
        <dbReference type="ARBA" id="ARBA00022630"/>
    </source>
</evidence>
<dbReference type="Proteomes" id="UP001155820">
    <property type="component" value="Unassembled WGS sequence"/>
</dbReference>
<dbReference type="GO" id="GO:0005886">
    <property type="term" value="C:plasma membrane"/>
    <property type="evidence" value="ECO:0007669"/>
    <property type="project" value="TreeGrafter"/>
</dbReference>
<reference evidence="9" key="1">
    <citation type="submission" date="2019-07" db="EMBL/GenBank/DDBJ databases">
        <title>FDA dAtabase for Regulatory Grade micrObial Sequences (FDA-ARGOS): Supporting development and validation of Infectious Disease Dx tests.</title>
        <authorList>
            <person name="Bachman M."/>
            <person name="Young C."/>
            <person name="Tallon L."/>
            <person name="Sadzewicz L."/>
            <person name="Vavikolanu K."/>
            <person name="Mehta A."/>
            <person name="Aluvathingal J."/>
            <person name="Nadendla S."/>
            <person name="Nandy P."/>
            <person name="Geyer C."/>
            <person name="Yan Y."/>
            <person name="Sichtig H."/>
        </authorList>
    </citation>
    <scope>NUCLEOTIDE SEQUENCE</scope>
    <source>
        <strain evidence="9">FDAARGOS_618</strain>
    </source>
</reference>
<feature type="active site" description="Proton acceptor" evidence="6">
    <location>
        <position position="275"/>
    </location>
</feature>
<dbReference type="PIRSF" id="PIRSF000138">
    <property type="entry name" value="Al-hdrx_acd_dh"/>
    <property type="match status" value="1"/>
</dbReference>
<keyword evidence="10" id="KW-1185">Reference proteome</keyword>
<proteinExistence type="inferred from homology"/>
<dbReference type="PROSITE" id="PS51349">
    <property type="entry name" value="FMN_HYDROXY_ACID_DH_2"/>
    <property type="match status" value="1"/>
</dbReference>
<comment type="similarity">
    <text evidence="5">Belongs to the FMN-dependent alpha-hydroxy acid dehydrogenase family.</text>
</comment>
<organism evidence="9 10">
    <name type="scientific">Agrobacterium pusense</name>
    <dbReference type="NCBI Taxonomy" id="648995"/>
    <lineage>
        <taxon>Bacteria</taxon>
        <taxon>Pseudomonadati</taxon>
        <taxon>Pseudomonadota</taxon>
        <taxon>Alphaproteobacteria</taxon>
        <taxon>Hyphomicrobiales</taxon>
        <taxon>Rhizobiaceae</taxon>
        <taxon>Rhizobium/Agrobacterium group</taxon>
        <taxon>Agrobacterium</taxon>
    </lineage>
</organism>
<dbReference type="InterPro" id="IPR012133">
    <property type="entry name" value="Alpha-hydoxy_acid_DH_FMN"/>
</dbReference>
<feature type="binding site" evidence="7">
    <location>
        <position position="275"/>
    </location>
    <ligand>
        <name>glyoxylate</name>
        <dbReference type="ChEBI" id="CHEBI:36655"/>
    </ligand>
</feature>
<feature type="binding site" evidence="7">
    <location>
        <position position="273"/>
    </location>
    <ligand>
        <name>FMN</name>
        <dbReference type="ChEBI" id="CHEBI:58210"/>
    </ligand>
</feature>
<comment type="cofactor">
    <cofactor evidence="1">
        <name>FMN</name>
        <dbReference type="ChEBI" id="CHEBI:58210"/>
    </cofactor>
</comment>
<keyword evidence="4" id="KW-0560">Oxidoreductase</keyword>
<feature type="binding site" evidence="7">
    <location>
        <begin position="77"/>
        <end position="79"/>
    </location>
    <ligand>
        <name>FMN</name>
        <dbReference type="ChEBI" id="CHEBI:58210"/>
    </ligand>
</feature>
<feature type="binding site" evidence="7">
    <location>
        <position position="127"/>
    </location>
    <ligand>
        <name>FMN</name>
        <dbReference type="ChEBI" id="CHEBI:58210"/>
    </ligand>
</feature>
<evidence type="ECO:0000256" key="6">
    <source>
        <dbReference type="PIRSR" id="PIRSR000138-1"/>
    </source>
</evidence>
<dbReference type="EMBL" id="JABRWM010000006">
    <property type="protein sequence ID" value="NRF20334.1"/>
    <property type="molecule type" value="Genomic_DNA"/>
</dbReference>
<feature type="binding site" evidence="7">
    <location>
        <position position="155"/>
    </location>
    <ligand>
        <name>FMN</name>
        <dbReference type="ChEBI" id="CHEBI:58210"/>
    </ligand>
</feature>
<feature type="binding site" evidence="7">
    <location>
        <begin position="329"/>
        <end position="330"/>
    </location>
    <ligand>
        <name>FMN</name>
        <dbReference type="ChEBI" id="CHEBI:58210"/>
    </ligand>
</feature>
<evidence type="ECO:0000256" key="3">
    <source>
        <dbReference type="ARBA" id="ARBA00022643"/>
    </source>
</evidence>
<feature type="binding site" evidence="7">
    <location>
        <position position="106"/>
    </location>
    <ligand>
        <name>FMN</name>
        <dbReference type="ChEBI" id="CHEBI:58210"/>
    </ligand>
</feature>
<dbReference type="FunFam" id="3.20.20.70:FF:000029">
    <property type="entry name" value="L-lactate dehydrogenase"/>
    <property type="match status" value="1"/>
</dbReference>
<dbReference type="SUPFAM" id="SSF51395">
    <property type="entry name" value="FMN-linked oxidoreductases"/>
    <property type="match status" value="1"/>
</dbReference>
<dbReference type="PANTHER" id="PTHR10578:SF107">
    <property type="entry name" value="2-HYDROXYACID OXIDASE 1"/>
    <property type="match status" value="1"/>
</dbReference>
<dbReference type="InterPro" id="IPR008259">
    <property type="entry name" value="FMN_hydac_DH_AS"/>
</dbReference>
<feature type="binding site" evidence="7">
    <location>
        <position position="24"/>
    </location>
    <ligand>
        <name>glyoxylate</name>
        <dbReference type="ChEBI" id="CHEBI:36655"/>
    </ligand>
</feature>
<evidence type="ECO:0000259" key="8">
    <source>
        <dbReference type="PROSITE" id="PS51349"/>
    </source>
</evidence>
<keyword evidence="3 7" id="KW-0288">FMN</keyword>
<evidence type="ECO:0000256" key="1">
    <source>
        <dbReference type="ARBA" id="ARBA00001917"/>
    </source>
</evidence>
<dbReference type="AlphaFoldDB" id="A0AA44IZG4"/>
<feature type="binding site" evidence="7">
    <location>
        <position position="278"/>
    </location>
    <ligand>
        <name>glyoxylate</name>
        <dbReference type="ChEBI" id="CHEBI:36655"/>
    </ligand>
</feature>
<evidence type="ECO:0000256" key="5">
    <source>
        <dbReference type="ARBA" id="ARBA00024042"/>
    </source>
</evidence>
<sequence length="388" mass="41908">MKPVNVSDYRELARRRLPKIFFDYIDGGSFDEVTMQANRADFGDFELKQNVLVDPKPQDLSASYLGMRHPLPFMLGPVGFLGLYTGNGEIKAVRAAHAANIPFCLSTFSIASLTDLRAQTKGPLHFQLYVLEDRTLCEELLVAAEQAGVDTLFVTVDTAITGIRERDVRNGFRSLTRMTPGLFARLSLRPRWLAEMALGGVPSVRAIEHRPEFGRGALEQATNLSRGIDKTLSWKDLAWLRERWTGKLVVKGVLSADDAVKARGIGCDGVVISNHGGRQLDGASSTIRSLTGIRASVGPDFCLMLDGGIRRGTDIIKAIGLGADGVMLGRAYAYGLSAAGEHGVAGVIAILEKEVSVSLALMGIASIDELKARGHDVVIARGTSMTLI</sequence>
<dbReference type="GO" id="GO:0004459">
    <property type="term" value="F:L-lactate dehydrogenase (NAD+) activity"/>
    <property type="evidence" value="ECO:0007669"/>
    <property type="project" value="TreeGrafter"/>
</dbReference>
<gene>
    <name evidence="9" type="ORF">FOB26_14815</name>
</gene>
<protein>
    <submittedName>
        <fullName evidence="9">Alpha-hydroxy-acid oxidizing protein</fullName>
    </submittedName>
</protein>
<comment type="caution">
    <text evidence="9">The sequence shown here is derived from an EMBL/GenBank/DDBJ whole genome shotgun (WGS) entry which is preliminary data.</text>
</comment>
<evidence type="ECO:0000313" key="9">
    <source>
        <dbReference type="EMBL" id="NRF20334.1"/>
    </source>
</evidence>
<feature type="binding site" evidence="7">
    <location>
        <begin position="306"/>
        <end position="310"/>
    </location>
    <ligand>
        <name>FMN</name>
        <dbReference type="ChEBI" id="CHEBI:58210"/>
    </ligand>
</feature>
<dbReference type="InterPro" id="IPR037396">
    <property type="entry name" value="FMN_HAD"/>
</dbReference>
<dbReference type="RefSeq" id="WP_172873532.1">
    <property type="nucleotide sequence ID" value="NZ_JABRWL010000005.1"/>
</dbReference>
<accession>A0AA44IZG4</accession>
<dbReference type="CDD" id="cd02809">
    <property type="entry name" value="alpha_hydroxyacid_oxid_FMN"/>
    <property type="match status" value="1"/>
</dbReference>
<feature type="binding site" evidence="7">
    <location>
        <position position="129"/>
    </location>
    <ligand>
        <name>glyoxylate</name>
        <dbReference type="ChEBI" id="CHEBI:36655"/>
    </ligand>
</feature>